<reference evidence="2 3" key="1">
    <citation type="journal article" date="2012" name="BMC Genomics">
        <title>Comparative genomics of Brachyspira pilosicoli strains: genome rearrangements, reductions and correlation of genetic compliment with phenotypic diversity.</title>
        <authorList>
            <person name="Mappley L.J."/>
            <person name="Black M.L."/>
            <person name="Abuoun M."/>
            <person name="Darby A.C."/>
            <person name="Woodward M.J."/>
            <person name="Parkhill J."/>
            <person name="Turner A.K."/>
            <person name="Bellgard M.I."/>
            <person name="La T."/>
            <person name="Phillips N.D."/>
            <person name="La Ragione R.M."/>
            <person name="Hampson D.J."/>
        </authorList>
    </citation>
    <scope>NUCLEOTIDE SEQUENCE [LARGE SCALE GENOMIC DNA]</scope>
    <source>
        <strain evidence="2">WesB</strain>
    </source>
</reference>
<keyword evidence="1" id="KW-1133">Transmembrane helix</keyword>
<dbReference type="PATRIC" id="fig|1161918.5.peg.2608"/>
<sequence length="151" mass="17893">MLKLFIFIIVLVVFATITALDMNIRRSKKVEDSDIVNRTIICFIALSINFLFRKHIEAILNPFSNRIHCIYKDTFNGITSESVLFKHEYVHILQNKKLGWFKFIILYLINSLRGYVNNVFEKQAIKWQYMDINIDAINKELDNKLIEYKGK</sequence>
<name>K0JIS8_BRAPL</name>
<protein>
    <submittedName>
        <fullName evidence="2">Unclassified</fullName>
    </submittedName>
</protein>
<dbReference type="AlphaFoldDB" id="K0JIS8"/>
<dbReference type="RefSeq" id="WP_014932621.1">
    <property type="nucleotide sequence ID" value="NC_018604.1"/>
</dbReference>
<feature type="transmembrane region" description="Helical" evidence="1">
    <location>
        <begin position="35"/>
        <end position="52"/>
    </location>
</feature>
<organism evidence="2 3">
    <name type="scientific">Brachyspira pilosicoli WesB</name>
    <dbReference type="NCBI Taxonomy" id="1161918"/>
    <lineage>
        <taxon>Bacteria</taxon>
        <taxon>Pseudomonadati</taxon>
        <taxon>Spirochaetota</taxon>
        <taxon>Spirochaetia</taxon>
        <taxon>Brachyspirales</taxon>
        <taxon>Brachyspiraceae</taxon>
        <taxon>Brachyspira</taxon>
    </lineage>
</organism>
<keyword evidence="1" id="KW-0472">Membrane</keyword>
<keyword evidence="1" id="KW-0812">Transmembrane</keyword>
<gene>
    <name evidence="2" type="ORF">WESB_0730</name>
</gene>
<accession>K0JIS8</accession>
<dbReference type="Proteomes" id="UP000003759">
    <property type="component" value="Chromosome"/>
</dbReference>
<evidence type="ECO:0000313" key="3">
    <source>
        <dbReference type="Proteomes" id="UP000003759"/>
    </source>
</evidence>
<evidence type="ECO:0000256" key="1">
    <source>
        <dbReference type="SAM" id="Phobius"/>
    </source>
</evidence>
<evidence type="ECO:0000313" key="2">
    <source>
        <dbReference type="EMBL" id="CCG56200.1"/>
    </source>
</evidence>
<proteinExistence type="predicted"/>
<dbReference type="HOGENOM" id="CLU_1727839_0_0_12"/>
<dbReference type="EMBL" id="HE793032">
    <property type="protein sequence ID" value="CCG56200.1"/>
    <property type="molecule type" value="Genomic_DNA"/>
</dbReference>
<dbReference type="KEGG" id="bpw:WESB_0730"/>